<dbReference type="AlphaFoldDB" id="A0A3N1NU76"/>
<evidence type="ECO:0000313" key="2">
    <source>
        <dbReference type="EMBL" id="ROQ18507.1"/>
    </source>
</evidence>
<keyword evidence="3" id="KW-1185">Reference proteome</keyword>
<proteinExistence type="predicted"/>
<feature type="region of interest" description="Disordered" evidence="1">
    <location>
        <begin position="43"/>
        <end position="64"/>
    </location>
</feature>
<evidence type="ECO:0000256" key="1">
    <source>
        <dbReference type="SAM" id="MobiDB-lite"/>
    </source>
</evidence>
<dbReference type="EMBL" id="RJUK01000002">
    <property type="protein sequence ID" value="ROQ18507.1"/>
    <property type="molecule type" value="Genomic_DNA"/>
</dbReference>
<organism evidence="2 3">
    <name type="scientific">Marinimicrobium koreense</name>
    <dbReference type="NCBI Taxonomy" id="306545"/>
    <lineage>
        <taxon>Bacteria</taxon>
        <taxon>Pseudomonadati</taxon>
        <taxon>Pseudomonadota</taxon>
        <taxon>Gammaproteobacteria</taxon>
        <taxon>Cellvibrionales</taxon>
        <taxon>Cellvibrionaceae</taxon>
        <taxon>Marinimicrobium</taxon>
    </lineage>
</organism>
<accession>A0A3N1NU76</accession>
<feature type="compositionally biased region" description="Polar residues" evidence="1">
    <location>
        <begin position="43"/>
        <end position="58"/>
    </location>
</feature>
<reference evidence="2 3" key="1">
    <citation type="submission" date="2018-11" db="EMBL/GenBank/DDBJ databases">
        <title>Genomic Encyclopedia of Type Strains, Phase IV (KMG-IV): sequencing the most valuable type-strain genomes for metagenomic binning, comparative biology and taxonomic classification.</title>
        <authorList>
            <person name="Goeker M."/>
        </authorList>
    </citation>
    <scope>NUCLEOTIDE SEQUENCE [LARGE SCALE GENOMIC DNA]</scope>
    <source>
        <strain evidence="2 3">DSM 16974</strain>
    </source>
</reference>
<sequence length="64" mass="7397">MTVDVTTLIQQLHQLVDDYNQRSVSLAEYRLKRRHLLLAIDSNVNGRTSPESATNDLVTQRKHH</sequence>
<gene>
    <name evidence="2" type="ORF">EDC38_2734</name>
</gene>
<dbReference type="Proteomes" id="UP000273643">
    <property type="component" value="Unassembled WGS sequence"/>
</dbReference>
<name>A0A3N1NU76_9GAMM</name>
<evidence type="ECO:0000313" key="3">
    <source>
        <dbReference type="Proteomes" id="UP000273643"/>
    </source>
</evidence>
<comment type="caution">
    <text evidence="2">The sequence shown here is derived from an EMBL/GenBank/DDBJ whole genome shotgun (WGS) entry which is preliminary data.</text>
</comment>
<protein>
    <submittedName>
        <fullName evidence="2">Uncharacterized protein</fullName>
    </submittedName>
</protein>